<comment type="caution">
    <text evidence="3">The sequence shown here is derived from an EMBL/GenBank/DDBJ whole genome shotgun (WGS) entry which is preliminary data.</text>
</comment>
<keyword evidence="1" id="KW-0175">Coiled coil</keyword>
<reference evidence="3 4" key="1">
    <citation type="journal article" date="2020" name="G3 (Bethesda)">
        <title>Improved Reference Genome for Cyclotella cryptica CCMP332, a Model for Cell Wall Morphogenesis, Salinity Adaptation, and Lipid Production in Diatoms (Bacillariophyta).</title>
        <authorList>
            <person name="Roberts W.R."/>
            <person name="Downey K.M."/>
            <person name="Ruck E.C."/>
            <person name="Traller J.C."/>
            <person name="Alverson A.J."/>
        </authorList>
    </citation>
    <scope>NUCLEOTIDE SEQUENCE [LARGE SCALE GENOMIC DNA]</scope>
    <source>
        <strain evidence="3 4">CCMP332</strain>
    </source>
</reference>
<feature type="region of interest" description="Disordered" evidence="2">
    <location>
        <begin position="1"/>
        <end position="91"/>
    </location>
</feature>
<accession>A0ABD3QEM8</accession>
<feature type="region of interest" description="Disordered" evidence="2">
    <location>
        <begin position="170"/>
        <end position="190"/>
    </location>
</feature>
<feature type="compositionally biased region" description="Polar residues" evidence="2">
    <location>
        <begin position="301"/>
        <end position="330"/>
    </location>
</feature>
<gene>
    <name evidence="3" type="ORF">HJC23_009706</name>
</gene>
<evidence type="ECO:0000313" key="3">
    <source>
        <dbReference type="EMBL" id="KAL3796575.1"/>
    </source>
</evidence>
<feature type="region of interest" description="Disordered" evidence="2">
    <location>
        <begin position="281"/>
        <end position="364"/>
    </location>
</feature>
<dbReference type="AlphaFoldDB" id="A0ABD3QEM8"/>
<dbReference type="EMBL" id="JABMIG020000062">
    <property type="protein sequence ID" value="KAL3796575.1"/>
    <property type="molecule type" value="Genomic_DNA"/>
</dbReference>
<feature type="compositionally biased region" description="Polar residues" evidence="2">
    <location>
        <begin position="345"/>
        <end position="355"/>
    </location>
</feature>
<dbReference type="Proteomes" id="UP001516023">
    <property type="component" value="Unassembled WGS sequence"/>
</dbReference>
<feature type="compositionally biased region" description="Low complexity" evidence="2">
    <location>
        <begin position="522"/>
        <end position="538"/>
    </location>
</feature>
<proteinExistence type="predicted"/>
<keyword evidence="4" id="KW-1185">Reference proteome</keyword>
<feature type="compositionally biased region" description="Basic residues" evidence="2">
    <location>
        <begin position="282"/>
        <end position="299"/>
    </location>
</feature>
<feature type="compositionally biased region" description="Polar residues" evidence="2">
    <location>
        <begin position="539"/>
        <end position="550"/>
    </location>
</feature>
<sequence length="640" mass="69749">MALDRNNHHRSNSNARGGDGTFGLNDGESVASNGTSSPRRNSSFVSSLSGKDNDEGIRAGPVLENAAVGNASEGGGGAEGRRLGGPPPTLAGGGIVENAAALGVGANRGGVMDSSYSKDSTRMALQTPPPMGLGASSLSMASTGTMSNQSFMMNSARFPYRSQQAHSMLTSPSTRKTSFDSQSTVETGNVGSRQINHEALDQFNMDNDLSLINQGGRPMNAAMGTTLSSAAPNQMGSTAECIRCAQMEATLLSLQADVEYLRTLELQREFVCMECESSGSVLKHHHTKGKKSSSRHPFSHHTPSIPENPSSGRSESSAISTNSRGSSRIASSKPLKRASAGSIGGTSRSTLRTSLNGGGSRTASVLREASKRLGDLSTRHKRQVKQATHERAYWQNDMHLKLEKFAMMAKNLNEEAAKRSNEVKETQATLDKVTSERNALISQVETLKARVALYEEESVDHAKMRKKWEKDELQSLSEMDRIRNDQDGIIRDLSLRLDLAMKTIETERRQQQQRRQIIFPASRQSSSLSRESTNSPSSPHQQRPSMSSPEPTKIEDLDIIKRTAKETTRKYQLVIETAMAQSAAREKEMRTRLEALEQELREVKLRDSSREVAGDNLLDVMELIEGRLRYRSSASSTASL</sequence>
<feature type="region of interest" description="Disordered" evidence="2">
    <location>
        <begin position="507"/>
        <end position="557"/>
    </location>
</feature>
<feature type="compositionally biased region" description="Low complexity" evidence="2">
    <location>
        <begin position="36"/>
        <end position="49"/>
    </location>
</feature>
<organism evidence="3 4">
    <name type="scientific">Cyclotella cryptica</name>
    <dbReference type="NCBI Taxonomy" id="29204"/>
    <lineage>
        <taxon>Eukaryota</taxon>
        <taxon>Sar</taxon>
        <taxon>Stramenopiles</taxon>
        <taxon>Ochrophyta</taxon>
        <taxon>Bacillariophyta</taxon>
        <taxon>Coscinodiscophyceae</taxon>
        <taxon>Thalassiosirophycidae</taxon>
        <taxon>Stephanodiscales</taxon>
        <taxon>Stephanodiscaceae</taxon>
        <taxon>Cyclotella</taxon>
    </lineage>
</organism>
<name>A0ABD3QEM8_9STRA</name>
<feature type="coiled-coil region" evidence="1">
    <location>
        <begin position="409"/>
        <end position="457"/>
    </location>
</feature>
<evidence type="ECO:0000256" key="1">
    <source>
        <dbReference type="SAM" id="Coils"/>
    </source>
</evidence>
<protein>
    <submittedName>
        <fullName evidence="3">Uncharacterized protein</fullName>
    </submittedName>
</protein>
<evidence type="ECO:0000313" key="4">
    <source>
        <dbReference type="Proteomes" id="UP001516023"/>
    </source>
</evidence>
<feature type="coiled-coil region" evidence="1">
    <location>
        <begin position="579"/>
        <end position="606"/>
    </location>
</feature>
<evidence type="ECO:0000256" key="2">
    <source>
        <dbReference type="SAM" id="MobiDB-lite"/>
    </source>
</evidence>